<comment type="caution">
    <text evidence="1">The sequence shown here is derived from an EMBL/GenBank/DDBJ whole genome shotgun (WGS) entry which is preliminary data.</text>
</comment>
<proteinExistence type="predicted"/>
<reference evidence="1 2" key="1">
    <citation type="submission" date="2016-03" db="EMBL/GenBank/DDBJ databases">
        <title>Comparative genomics of the ectomycorrhizal sister species Rhizopogon vinicolor and Rhizopogon vesiculosus (Basidiomycota: Boletales) reveals a divergence of the mating type B locus.</title>
        <authorList>
            <person name="Mujic A.B."/>
            <person name="Kuo A."/>
            <person name="Tritt A."/>
            <person name="Lipzen A."/>
            <person name="Chen C."/>
            <person name="Johnson J."/>
            <person name="Sharma A."/>
            <person name="Barry K."/>
            <person name="Grigoriev I.V."/>
            <person name="Spatafora J.W."/>
        </authorList>
    </citation>
    <scope>NUCLEOTIDE SEQUENCE [LARGE SCALE GENOMIC DNA]</scope>
    <source>
        <strain evidence="1 2">AM-OR11-056</strain>
    </source>
</reference>
<dbReference type="EMBL" id="LVVM01001153">
    <property type="protein sequence ID" value="OJA19173.1"/>
    <property type="molecule type" value="Genomic_DNA"/>
</dbReference>
<evidence type="ECO:0000313" key="1">
    <source>
        <dbReference type="EMBL" id="OJA19173.1"/>
    </source>
</evidence>
<protein>
    <submittedName>
        <fullName evidence="1">Uncharacterized protein</fullName>
    </submittedName>
</protein>
<dbReference type="AlphaFoldDB" id="A0A1J8QDZ4"/>
<keyword evidence="2" id="KW-1185">Reference proteome</keyword>
<dbReference type="Proteomes" id="UP000183567">
    <property type="component" value="Unassembled WGS sequence"/>
</dbReference>
<gene>
    <name evidence="1" type="ORF">AZE42_11813</name>
</gene>
<organism evidence="1 2">
    <name type="scientific">Rhizopogon vesiculosus</name>
    <dbReference type="NCBI Taxonomy" id="180088"/>
    <lineage>
        <taxon>Eukaryota</taxon>
        <taxon>Fungi</taxon>
        <taxon>Dikarya</taxon>
        <taxon>Basidiomycota</taxon>
        <taxon>Agaricomycotina</taxon>
        <taxon>Agaricomycetes</taxon>
        <taxon>Agaricomycetidae</taxon>
        <taxon>Boletales</taxon>
        <taxon>Suillineae</taxon>
        <taxon>Rhizopogonaceae</taxon>
        <taxon>Rhizopogon</taxon>
    </lineage>
</organism>
<sequence length="21" mass="2147">MAVADLGLATINNVYASSVTH</sequence>
<accession>A0A1J8QDZ4</accession>
<name>A0A1J8QDZ4_9AGAM</name>
<evidence type="ECO:0000313" key="2">
    <source>
        <dbReference type="Proteomes" id="UP000183567"/>
    </source>
</evidence>